<sequence length="67" mass="7820">SQIETPKYQVQTPESLSETSETQIITQEFQVLPLEFQVPTNKEFLSQEIFQVFTQKMSQVLTKNLKL</sequence>
<feature type="non-terminal residue" evidence="1">
    <location>
        <position position="1"/>
    </location>
</feature>
<evidence type="ECO:0000313" key="1">
    <source>
        <dbReference type="EMBL" id="CAG8461624.1"/>
    </source>
</evidence>
<protein>
    <submittedName>
        <fullName evidence="1">13368_t:CDS:1</fullName>
    </submittedName>
</protein>
<evidence type="ECO:0000313" key="2">
    <source>
        <dbReference type="Proteomes" id="UP000789396"/>
    </source>
</evidence>
<reference evidence="1" key="1">
    <citation type="submission" date="2021-06" db="EMBL/GenBank/DDBJ databases">
        <authorList>
            <person name="Kallberg Y."/>
            <person name="Tangrot J."/>
            <person name="Rosling A."/>
        </authorList>
    </citation>
    <scope>NUCLEOTIDE SEQUENCE</scope>
    <source>
        <strain evidence="1">IN212</strain>
    </source>
</reference>
<gene>
    <name evidence="1" type="ORF">RFULGI_LOCUS708</name>
</gene>
<proteinExistence type="predicted"/>
<dbReference type="EMBL" id="CAJVPZ010000343">
    <property type="protein sequence ID" value="CAG8461624.1"/>
    <property type="molecule type" value="Genomic_DNA"/>
</dbReference>
<organism evidence="1 2">
    <name type="scientific">Racocetra fulgida</name>
    <dbReference type="NCBI Taxonomy" id="60492"/>
    <lineage>
        <taxon>Eukaryota</taxon>
        <taxon>Fungi</taxon>
        <taxon>Fungi incertae sedis</taxon>
        <taxon>Mucoromycota</taxon>
        <taxon>Glomeromycotina</taxon>
        <taxon>Glomeromycetes</taxon>
        <taxon>Diversisporales</taxon>
        <taxon>Gigasporaceae</taxon>
        <taxon>Racocetra</taxon>
    </lineage>
</organism>
<keyword evidence="2" id="KW-1185">Reference proteome</keyword>
<comment type="caution">
    <text evidence="1">The sequence shown here is derived from an EMBL/GenBank/DDBJ whole genome shotgun (WGS) entry which is preliminary data.</text>
</comment>
<dbReference type="OrthoDB" id="10486986at2759"/>
<accession>A0A9N8VV76</accession>
<name>A0A9N8VV76_9GLOM</name>
<dbReference type="AlphaFoldDB" id="A0A9N8VV76"/>
<dbReference type="Proteomes" id="UP000789396">
    <property type="component" value="Unassembled WGS sequence"/>
</dbReference>